<gene>
    <name evidence="3" type="ORF">B1806_05535</name>
</gene>
<dbReference type="PANTHER" id="PTHR43566:SF1">
    <property type="entry name" value="AAA+ ATPASE DOMAIN-CONTAINING PROTEIN"/>
    <property type="match status" value="1"/>
</dbReference>
<dbReference type="PANTHER" id="PTHR43566">
    <property type="entry name" value="CONSERVED PROTEIN"/>
    <property type="match status" value="1"/>
</dbReference>
<proteinExistence type="predicted"/>
<dbReference type="Gene3D" id="3.40.50.300">
    <property type="entry name" value="P-loop containing nucleotide triphosphate hydrolases"/>
    <property type="match status" value="1"/>
</dbReference>
<reference evidence="3 4" key="1">
    <citation type="submission" date="2017-02" db="EMBL/GenBank/DDBJ databases">
        <title>Whole genome sequencing of Metallibacterium scheffleri DSM 24874 (T).</title>
        <authorList>
            <person name="Kumar S."/>
            <person name="Patil P."/>
            <person name="Patil P.B."/>
        </authorList>
    </citation>
    <scope>NUCLEOTIDE SEQUENCE [LARGE SCALE GENOMIC DNA]</scope>
    <source>
        <strain evidence="3 4">DSM 24874</strain>
    </source>
</reference>
<feature type="domain" description="AAA" evidence="1">
    <location>
        <begin position="27"/>
        <end position="156"/>
    </location>
</feature>
<dbReference type="Pfam" id="PF13173">
    <property type="entry name" value="AAA_14"/>
    <property type="match status" value="1"/>
</dbReference>
<organism evidence="3 4">
    <name type="scientific">Metallibacterium scheffleri</name>
    <dbReference type="NCBI Taxonomy" id="993689"/>
    <lineage>
        <taxon>Bacteria</taxon>
        <taxon>Pseudomonadati</taxon>
        <taxon>Pseudomonadota</taxon>
        <taxon>Gammaproteobacteria</taxon>
        <taxon>Lysobacterales</taxon>
        <taxon>Rhodanobacteraceae</taxon>
        <taxon>Metallibacterium</taxon>
    </lineage>
</organism>
<evidence type="ECO:0000259" key="2">
    <source>
        <dbReference type="Pfam" id="PF13635"/>
    </source>
</evidence>
<dbReference type="STRING" id="993689.GCA_002077135_02011"/>
<dbReference type="Proteomes" id="UP000307749">
    <property type="component" value="Unassembled WGS sequence"/>
</dbReference>
<dbReference type="EMBL" id="MWQO01000017">
    <property type="protein sequence ID" value="THD11000.1"/>
    <property type="molecule type" value="Genomic_DNA"/>
</dbReference>
<dbReference type="InterPro" id="IPR041682">
    <property type="entry name" value="AAA_14"/>
</dbReference>
<keyword evidence="4" id="KW-1185">Reference proteome</keyword>
<dbReference type="InterPro" id="IPR027417">
    <property type="entry name" value="P-loop_NTPase"/>
</dbReference>
<evidence type="ECO:0000313" key="4">
    <source>
        <dbReference type="Proteomes" id="UP000307749"/>
    </source>
</evidence>
<evidence type="ECO:0000259" key="1">
    <source>
        <dbReference type="Pfam" id="PF13173"/>
    </source>
</evidence>
<accession>A0A4S3KQ30</accession>
<name>A0A4S3KQ30_9GAMM</name>
<sequence length="403" mass="44113">MSNSSMAYQRPQAATLAERLAEPRRFVQVVAGPRQVGKTTLVQAVVESAGMAHRFASADEPTLRGPAWITQQWDATRLLAAEAGKPGAVLVLDEIQKIPGWSETVKRLWDEDTRKRRPLRVVLLGSAPLLIAQGLTESLAGRFELLHLPHWSYAEMRAAFGWSLDQYLFYGGYPGAAPLIRQPRRWTRYVVDALIETSIARDVLLLSRVDKPALLRRLFELACRYSGQILSYTKMLGQLQDAGNATTLAHYLDLLAGAGMVCGLQKYAGDAARQRGSSPKLQVFNTALLSATSGLSLAEARADPEFWGRLVESAVGAHLANAAAGGEIALYYWRERNQEVDFVLTSGRRLIAIEVKSGRAPTRHVGSAAFAAAFKPRRSLLVGGDGIALEDFLARPVSHWTAP</sequence>
<feature type="domain" description="DUF4143" evidence="2">
    <location>
        <begin position="201"/>
        <end position="358"/>
    </location>
</feature>
<comment type="caution">
    <text evidence="3">The sequence shown here is derived from an EMBL/GenBank/DDBJ whole genome shotgun (WGS) entry which is preliminary data.</text>
</comment>
<dbReference type="InterPro" id="IPR025420">
    <property type="entry name" value="DUF4143"/>
</dbReference>
<evidence type="ECO:0000313" key="3">
    <source>
        <dbReference type="EMBL" id="THD11000.1"/>
    </source>
</evidence>
<dbReference type="SUPFAM" id="SSF52540">
    <property type="entry name" value="P-loop containing nucleoside triphosphate hydrolases"/>
    <property type="match status" value="1"/>
</dbReference>
<dbReference type="AlphaFoldDB" id="A0A4S3KQ30"/>
<dbReference type="Pfam" id="PF13635">
    <property type="entry name" value="DUF4143"/>
    <property type="match status" value="1"/>
</dbReference>
<protein>
    <submittedName>
        <fullName evidence="3">AAA family ATPase</fullName>
    </submittedName>
</protein>